<gene>
    <name evidence="1" type="ORF">CPELLU_LOCUS20405</name>
</gene>
<evidence type="ECO:0000313" key="2">
    <source>
        <dbReference type="Proteomes" id="UP000789759"/>
    </source>
</evidence>
<dbReference type="AlphaFoldDB" id="A0A9N9KJ49"/>
<feature type="non-terminal residue" evidence="1">
    <location>
        <position position="47"/>
    </location>
</feature>
<evidence type="ECO:0000313" key="1">
    <source>
        <dbReference type="EMBL" id="CAG8828517.1"/>
    </source>
</evidence>
<keyword evidence="2" id="KW-1185">Reference proteome</keyword>
<dbReference type="Proteomes" id="UP000789759">
    <property type="component" value="Unassembled WGS sequence"/>
</dbReference>
<reference evidence="1" key="1">
    <citation type="submission" date="2021-06" db="EMBL/GenBank/DDBJ databases">
        <authorList>
            <person name="Kallberg Y."/>
            <person name="Tangrot J."/>
            <person name="Rosling A."/>
        </authorList>
    </citation>
    <scope>NUCLEOTIDE SEQUENCE</scope>
    <source>
        <strain evidence="1">FL966</strain>
    </source>
</reference>
<organism evidence="1 2">
    <name type="scientific">Cetraspora pellucida</name>
    <dbReference type="NCBI Taxonomy" id="1433469"/>
    <lineage>
        <taxon>Eukaryota</taxon>
        <taxon>Fungi</taxon>
        <taxon>Fungi incertae sedis</taxon>
        <taxon>Mucoromycota</taxon>
        <taxon>Glomeromycotina</taxon>
        <taxon>Glomeromycetes</taxon>
        <taxon>Diversisporales</taxon>
        <taxon>Gigasporaceae</taxon>
        <taxon>Cetraspora</taxon>
    </lineage>
</organism>
<comment type="caution">
    <text evidence="1">The sequence shown here is derived from an EMBL/GenBank/DDBJ whole genome shotgun (WGS) entry which is preliminary data.</text>
</comment>
<sequence>DNPYMEEVENLLTQEETQNMDMNETCSQEQVTEKIISDYEINSKTDT</sequence>
<name>A0A9N9KJ49_9GLOM</name>
<proteinExistence type="predicted"/>
<protein>
    <submittedName>
        <fullName evidence="1">16605_t:CDS:1</fullName>
    </submittedName>
</protein>
<feature type="non-terminal residue" evidence="1">
    <location>
        <position position="1"/>
    </location>
</feature>
<accession>A0A9N9KJ49</accession>
<dbReference type="EMBL" id="CAJVQA010060702">
    <property type="protein sequence ID" value="CAG8828517.1"/>
    <property type="molecule type" value="Genomic_DNA"/>
</dbReference>